<evidence type="ECO:0000313" key="1">
    <source>
        <dbReference type="EMBL" id="SFG41403.1"/>
    </source>
</evidence>
<accession>A0A1I2RMT4</accession>
<keyword evidence="2" id="KW-1185">Reference proteome</keyword>
<protein>
    <submittedName>
        <fullName evidence="1">YfcL protein</fullName>
    </submittedName>
</protein>
<dbReference type="EMBL" id="FOOU01000006">
    <property type="protein sequence ID" value="SFG41403.1"/>
    <property type="molecule type" value="Genomic_DNA"/>
</dbReference>
<name>A0A1I2RMT4_9GAMM</name>
<evidence type="ECO:0000313" key="2">
    <source>
        <dbReference type="Proteomes" id="UP000198623"/>
    </source>
</evidence>
<dbReference type="RefSeq" id="WP_090727940.1">
    <property type="nucleotide sequence ID" value="NZ_FOOU01000006.1"/>
</dbReference>
<dbReference type="InterPro" id="IPR014987">
    <property type="entry name" value="UPF_YfcL"/>
</dbReference>
<reference evidence="2" key="1">
    <citation type="submission" date="2016-10" db="EMBL/GenBank/DDBJ databases">
        <authorList>
            <person name="Varghese N."/>
            <person name="Submissions S."/>
        </authorList>
    </citation>
    <scope>NUCLEOTIDE SEQUENCE [LARGE SCALE GENOMIC DNA]</scope>
    <source>
        <strain evidence="2">CGMCC 1.10971</strain>
    </source>
</reference>
<proteinExistence type="predicted"/>
<organism evidence="1 2">
    <name type="scientific">Neptunomonas qingdaonensis</name>
    <dbReference type="NCBI Taxonomy" id="1045558"/>
    <lineage>
        <taxon>Bacteria</taxon>
        <taxon>Pseudomonadati</taxon>
        <taxon>Pseudomonadota</taxon>
        <taxon>Gammaproteobacteria</taxon>
        <taxon>Oceanospirillales</taxon>
        <taxon>Oceanospirillaceae</taxon>
        <taxon>Neptunomonas</taxon>
    </lineage>
</organism>
<gene>
    <name evidence="1" type="ORF">SAMN05216175_106178</name>
</gene>
<dbReference type="Pfam" id="PF08891">
    <property type="entry name" value="YfcL"/>
    <property type="match status" value="1"/>
</dbReference>
<dbReference type="Proteomes" id="UP000198623">
    <property type="component" value="Unassembled WGS sequence"/>
</dbReference>
<dbReference type="AlphaFoldDB" id="A0A1I2RMT4"/>
<dbReference type="OrthoDB" id="6120956at2"/>
<dbReference type="STRING" id="1045558.SAMN05216175_106178"/>
<sequence length="83" mass="9415">MSQTNADTLYNWLLQQELTGDDDRRFYSSYLLGHVSLAIADTEENPQQFYERLTQGLESTLPEDKLSEKDIAGIHALLAEAPK</sequence>